<dbReference type="SUPFAM" id="SSF52743">
    <property type="entry name" value="Subtilisin-like"/>
    <property type="match status" value="1"/>
</dbReference>
<dbReference type="InterPro" id="IPR011048">
    <property type="entry name" value="Haem_d1_sf"/>
</dbReference>
<keyword evidence="6 9" id="KW-0720">Serine protease</keyword>
<dbReference type="EMBL" id="BAAAPM010000005">
    <property type="protein sequence ID" value="GAA1730627.1"/>
    <property type="molecule type" value="Genomic_DNA"/>
</dbReference>
<evidence type="ECO:0000256" key="7">
    <source>
        <dbReference type="ARBA" id="ARBA00022837"/>
    </source>
</evidence>
<dbReference type="PRINTS" id="PR00723">
    <property type="entry name" value="SUBTILISIN"/>
</dbReference>
<comment type="similarity">
    <text evidence="2 9">Belongs to the peptidase S8 family.</text>
</comment>
<feature type="active site" description="Charge relay system" evidence="9">
    <location>
        <position position="394"/>
    </location>
</feature>
<evidence type="ECO:0000256" key="2">
    <source>
        <dbReference type="ARBA" id="ARBA00011073"/>
    </source>
</evidence>
<evidence type="ECO:0000256" key="3">
    <source>
        <dbReference type="ARBA" id="ARBA00012595"/>
    </source>
</evidence>
<evidence type="ECO:0000256" key="4">
    <source>
        <dbReference type="ARBA" id="ARBA00022670"/>
    </source>
</evidence>
<evidence type="ECO:0000256" key="8">
    <source>
        <dbReference type="ARBA" id="ARBA00030238"/>
    </source>
</evidence>
<comment type="catalytic activity">
    <reaction evidence="1">
        <text>Endohydrolysis of (1-&gt;4)-alpha-D-glucosidic linkages in polysaccharides containing three or more (1-&gt;4)-alpha-linked D-glucose units.</text>
        <dbReference type="EC" id="3.2.1.1"/>
    </reaction>
</comment>
<keyword evidence="5 9" id="KW-0378">Hydrolase</keyword>
<feature type="domain" description="Peptidase S8/S53" evidence="10">
    <location>
        <begin position="163"/>
        <end position="425"/>
    </location>
</feature>
<dbReference type="EC" id="3.2.1.1" evidence="3"/>
<evidence type="ECO:0000256" key="6">
    <source>
        <dbReference type="ARBA" id="ARBA00022825"/>
    </source>
</evidence>
<feature type="active site" description="Charge relay system" evidence="9">
    <location>
        <position position="219"/>
    </location>
</feature>
<evidence type="ECO:0000256" key="1">
    <source>
        <dbReference type="ARBA" id="ARBA00000548"/>
    </source>
</evidence>
<dbReference type="Pfam" id="PF00082">
    <property type="entry name" value="Peptidase_S8"/>
    <property type="match status" value="1"/>
</dbReference>
<dbReference type="InterPro" id="IPR036852">
    <property type="entry name" value="Peptidase_S8/S53_dom_sf"/>
</dbReference>
<dbReference type="Gene3D" id="2.130.10.10">
    <property type="entry name" value="YVTN repeat-like/Quinoprotein amine dehydrogenase"/>
    <property type="match status" value="1"/>
</dbReference>
<gene>
    <name evidence="11" type="ORF">GCM10009809_27740</name>
</gene>
<reference evidence="11 12" key="1">
    <citation type="journal article" date="2019" name="Int. J. Syst. Evol. Microbiol.">
        <title>The Global Catalogue of Microorganisms (GCM) 10K type strain sequencing project: providing services to taxonomists for standard genome sequencing and annotation.</title>
        <authorList>
            <consortium name="The Broad Institute Genomics Platform"/>
            <consortium name="The Broad Institute Genome Sequencing Center for Infectious Disease"/>
            <person name="Wu L."/>
            <person name="Ma J."/>
        </authorList>
    </citation>
    <scope>NUCLEOTIDE SEQUENCE [LARGE SCALE GENOMIC DNA]</scope>
    <source>
        <strain evidence="11 12">JCM 15589</strain>
    </source>
</reference>
<dbReference type="Gene3D" id="3.40.50.200">
    <property type="entry name" value="Peptidase S8/S53 domain"/>
    <property type="match status" value="1"/>
</dbReference>
<dbReference type="PROSITE" id="PS00138">
    <property type="entry name" value="SUBTILASE_SER"/>
    <property type="match status" value="1"/>
</dbReference>
<dbReference type="Gene3D" id="2.60.40.10">
    <property type="entry name" value="Immunoglobulins"/>
    <property type="match status" value="3"/>
</dbReference>
<dbReference type="RefSeq" id="WP_344249038.1">
    <property type="nucleotide sequence ID" value="NZ_BAAAPM010000005.1"/>
</dbReference>
<dbReference type="InterPro" id="IPR050131">
    <property type="entry name" value="Peptidase_S8_subtilisin-like"/>
</dbReference>
<evidence type="ECO:0000313" key="11">
    <source>
        <dbReference type="EMBL" id="GAA1730627.1"/>
    </source>
</evidence>
<dbReference type="PANTHER" id="PTHR43806">
    <property type="entry name" value="PEPTIDASE S8"/>
    <property type="match status" value="1"/>
</dbReference>
<keyword evidence="12" id="KW-1185">Reference proteome</keyword>
<evidence type="ECO:0000256" key="5">
    <source>
        <dbReference type="ARBA" id="ARBA00022801"/>
    </source>
</evidence>
<keyword evidence="7" id="KW-0106">Calcium</keyword>
<keyword evidence="4 9" id="KW-0645">Protease</keyword>
<organism evidence="11 12">
    <name type="scientific">Isoptericola hypogeus</name>
    <dbReference type="NCBI Taxonomy" id="300179"/>
    <lineage>
        <taxon>Bacteria</taxon>
        <taxon>Bacillati</taxon>
        <taxon>Actinomycetota</taxon>
        <taxon>Actinomycetes</taxon>
        <taxon>Micrococcales</taxon>
        <taxon>Promicromonosporaceae</taxon>
        <taxon>Isoptericola</taxon>
    </lineage>
</organism>
<dbReference type="InterPro" id="IPR015943">
    <property type="entry name" value="WD40/YVTN_repeat-like_dom_sf"/>
</dbReference>
<accession>A0ABN2JKL3</accession>
<dbReference type="InterPro" id="IPR013784">
    <property type="entry name" value="Carb-bd-like_fold"/>
</dbReference>
<evidence type="ECO:0000256" key="9">
    <source>
        <dbReference type="PROSITE-ProRule" id="PRU01240"/>
    </source>
</evidence>
<dbReference type="Proteomes" id="UP001501138">
    <property type="component" value="Unassembled WGS sequence"/>
</dbReference>
<comment type="caution">
    <text evidence="11">The sequence shown here is derived from an EMBL/GenBank/DDBJ whole genome shotgun (WGS) entry which is preliminary data.</text>
</comment>
<dbReference type="InterPro" id="IPR023828">
    <property type="entry name" value="Peptidase_S8_Ser-AS"/>
</dbReference>
<name>A0ABN2JKL3_9MICO</name>
<dbReference type="PROSITE" id="PS51892">
    <property type="entry name" value="SUBTILASE"/>
    <property type="match status" value="1"/>
</dbReference>
<dbReference type="SUPFAM" id="SSF81296">
    <property type="entry name" value="E set domains"/>
    <property type="match status" value="2"/>
</dbReference>
<sequence>MGVALVGAVGTASADEPVPVERAVERALSGGEETTFWVYLDEQADLTSSARVADRAEQGQAVYDELTSTARRSQAGLVDLLSDEGAEYEQFWVANAVKVTGDADLLDRISSLPDVAEVTADRTYEVPEVPDPDAAAAATAEDIAWGVQQIGAADVWDTYGATGEGIVVGSIDTGVQYDHPALVEQYRGTQDDGTFVHDYNWWDPSGSCGDDDPCDTLGHGTHTVGTMLGSAEGHRIGVAPDAEWIAATACPANYCSQSLLLSAGQWMLAPTDRNGEHPDPSLRPHVINNSWGSADAGADPWYDATVDAWLAAGIFPVFAGGNNGPQCGTAGNPGSSAAAYSVGAYDSAGAIATFSGRGPSPFGDADVKPDIAAPGVAIQSAVPGDRYVAMNGTSMAAPHVAGAVALLWSAAPALERDLDGTRAVLDGSAVDVEDLTCGGTVERNNVWGEGRLDVLAAVAAAPRSPQWVLDGTVTDAETGDPVPGAALTFTGPVERTATADGEGRYAVRLPEGDYTVGAGAFGYVDAEERVTVVADEGATRSVALRAPAGVAVHVSPSLVDFGVVAFGTVSDVRTVTVTGLGADAATIDEVGGLSEGFRATGGTCDAGTTLDRWDSCTIELTYRPQATGRVDATLGIGVAGAGTDEVAVSGTGRLLPAAVDSLDLARGESAVQAAVMDPDGRYAYYGTHSLPGRVVKVDLRTMQRVGAIELDAADSVHRSAVVDPEGRFAYFGTRGSPGRVVKIDLESFELAGSITLAPGENDLRSALIDPDGRFAYFGTGTSPGRVVKVDLRSFERVGATPMASGENSLAEAAISPDGSTAYFATYTLPTRVVKVDLGSMERVEGLTMERTDWFVSSAVMTPDGGNLLVGVHGTPGKVLKVGLEPFARLGAITLGPNENTPESAVVDPQGEFAYFGTASGPGSVVQVDVGSFERVQGIVTPASVLTTSLMSPDGGSVYTTSYGSATQVVRVQLDAPYDVAATVHRVRDERSVRLAWEGSLTTETEIYRDGERVATVPNDGEHTDDVADDSDSVTYRLCDAGGDRCSDDVAVSFDDGPGEARISDDNGWDTGLQDGDYHVLVDLWWGQAGTSMRLYENGALIRTEQLTGSGRGAQHVSVPVTGRADGEYTYTCELVNAAGTTACANVHTVRVTEAGPGVPVLSHDNHDGDGAYTVTMDKWWGTQATGYVLLEDGVEIDRQDLTRGSGGAAQSATTVVTGREPGTHRYVGVLSNATGETRSRELSVVVRP</sequence>
<proteinExistence type="inferred from homology"/>
<evidence type="ECO:0000259" key="10">
    <source>
        <dbReference type="Pfam" id="PF00082"/>
    </source>
</evidence>
<dbReference type="InterPro" id="IPR014756">
    <property type="entry name" value="Ig_E-set"/>
</dbReference>
<dbReference type="Gene3D" id="2.60.40.1120">
    <property type="entry name" value="Carboxypeptidase-like, regulatory domain"/>
    <property type="match status" value="1"/>
</dbReference>
<evidence type="ECO:0000313" key="12">
    <source>
        <dbReference type="Proteomes" id="UP001501138"/>
    </source>
</evidence>
<dbReference type="InterPro" id="IPR000209">
    <property type="entry name" value="Peptidase_S8/S53_dom"/>
</dbReference>
<protein>
    <recommendedName>
        <fullName evidence="3">alpha-amylase</fullName>
        <ecNumber evidence="3">3.2.1.1</ecNumber>
    </recommendedName>
    <alternativeName>
        <fullName evidence="8">1,4-alpha-D-glucan glucanohydrolase</fullName>
    </alternativeName>
</protein>
<dbReference type="SUPFAM" id="SSF49452">
    <property type="entry name" value="Starch-binding domain-like"/>
    <property type="match status" value="1"/>
</dbReference>
<dbReference type="PANTHER" id="PTHR43806:SF67">
    <property type="entry name" value="EGF-LIKE DOMAIN-CONTAINING PROTEIN"/>
    <property type="match status" value="1"/>
</dbReference>
<dbReference type="InterPro" id="IPR015500">
    <property type="entry name" value="Peptidase_S8_subtilisin-rel"/>
</dbReference>
<feature type="active site" description="Charge relay system" evidence="9">
    <location>
        <position position="172"/>
    </location>
</feature>
<dbReference type="SUPFAM" id="SSF51004">
    <property type="entry name" value="C-terminal (heme d1) domain of cytochrome cd1-nitrite reductase"/>
    <property type="match status" value="1"/>
</dbReference>
<dbReference type="InterPro" id="IPR013783">
    <property type="entry name" value="Ig-like_fold"/>
</dbReference>
<dbReference type="Pfam" id="PF13620">
    <property type="entry name" value="CarboxypepD_reg"/>
    <property type="match status" value="1"/>
</dbReference>